<feature type="region of interest" description="Disordered" evidence="1">
    <location>
        <begin position="250"/>
        <end position="269"/>
    </location>
</feature>
<dbReference type="EMBL" id="FJOG01000018">
    <property type="protein sequence ID" value="CZR61429.1"/>
    <property type="molecule type" value="Genomic_DNA"/>
</dbReference>
<proteinExistence type="predicted"/>
<sequence>MIGDSVGQDVGAVCGGWVDGLMVDFWAKQGLGRLGRRGAHAGGGTSPSICQSLAGSGLNEQGCCAAPVRQLHPHQTLKIAAPVGRKTTVLRGAGEPPPFPSLPSLPSLPSTCAADVHLKGNGYLCNGWALIEEASVLQSIVLCGRFHVASPWVWLEVGEHRIQRVWNIFLGGDLEASTVLASGCDHWLHALETVFEVGVELATCWDLTPRQATLHGSICPCTRMWAMRPGWGGRVLSSRRLAMDESASQNRACRSAARQRQRSGGCESD</sequence>
<dbReference type="Proteomes" id="UP000184330">
    <property type="component" value="Unassembled WGS sequence"/>
</dbReference>
<dbReference type="AlphaFoldDB" id="A0A1L7X8S8"/>
<name>A0A1L7X8S8_9HELO</name>
<evidence type="ECO:0000313" key="2">
    <source>
        <dbReference type="EMBL" id="CZR61429.1"/>
    </source>
</evidence>
<reference evidence="2 3" key="1">
    <citation type="submission" date="2016-03" db="EMBL/GenBank/DDBJ databases">
        <authorList>
            <person name="Ploux O."/>
        </authorList>
    </citation>
    <scope>NUCLEOTIDE SEQUENCE [LARGE SCALE GENOMIC DNA]</scope>
    <source>
        <strain evidence="2 3">UAMH 11012</strain>
    </source>
</reference>
<keyword evidence="3" id="KW-1185">Reference proteome</keyword>
<organism evidence="2 3">
    <name type="scientific">Phialocephala subalpina</name>
    <dbReference type="NCBI Taxonomy" id="576137"/>
    <lineage>
        <taxon>Eukaryota</taxon>
        <taxon>Fungi</taxon>
        <taxon>Dikarya</taxon>
        <taxon>Ascomycota</taxon>
        <taxon>Pezizomycotina</taxon>
        <taxon>Leotiomycetes</taxon>
        <taxon>Helotiales</taxon>
        <taxon>Mollisiaceae</taxon>
        <taxon>Phialocephala</taxon>
        <taxon>Phialocephala fortinii species complex</taxon>
    </lineage>
</organism>
<protein>
    <submittedName>
        <fullName evidence="2">Uncharacterized protein</fullName>
    </submittedName>
</protein>
<evidence type="ECO:0000256" key="1">
    <source>
        <dbReference type="SAM" id="MobiDB-lite"/>
    </source>
</evidence>
<accession>A0A1L7X8S8</accession>
<gene>
    <name evidence="2" type="ORF">PAC_11325</name>
</gene>
<evidence type="ECO:0000313" key="3">
    <source>
        <dbReference type="Proteomes" id="UP000184330"/>
    </source>
</evidence>